<dbReference type="eggNOG" id="KOG3103">
    <property type="taxonomic scope" value="Eukaryota"/>
</dbReference>
<dbReference type="Proteomes" id="UP000054408">
    <property type="component" value="Unassembled WGS sequence"/>
</dbReference>
<dbReference type="GO" id="GO:0006888">
    <property type="term" value="P:endoplasmic reticulum to Golgi vesicle-mediated transport"/>
    <property type="evidence" value="ECO:0007669"/>
    <property type="project" value="InterPro"/>
</dbReference>
<comment type="subcellular location">
    <subcellularLocation>
        <location evidence="1 9">Golgi apparatus membrane</location>
        <topology evidence="1 9">Multi-pass membrane protein</topology>
    </subcellularLocation>
    <subcellularLocation>
        <location evidence="7">Golgi apparatus</location>
        <location evidence="7">cis-Golgi network membrane</location>
    </subcellularLocation>
</comment>
<dbReference type="STRING" id="461836.A0A0L0DBS6"/>
<dbReference type="EMBL" id="GL349456">
    <property type="protein sequence ID" value="KNC49546.1"/>
    <property type="molecule type" value="Genomic_DNA"/>
</dbReference>
<evidence type="ECO:0000259" key="10">
    <source>
        <dbReference type="Pfam" id="PF04893"/>
    </source>
</evidence>
<name>A0A0L0DBS6_THETB</name>
<evidence type="ECO:0000256" key="6">
    <source>
        <dbReference type="ARBA" id="ARBA00023136"/>
    </source>
</evidence>
<keyword evidence="12" id="KW-1185">Reference proteome</keyword>
<organism evidence="11 12">
    <name type="scientific">Thecamonas trahens ATCC 50062</name>
    <dbReference type="NCBI Taxonomy" id="461836"/>
    <lineage>
        <taxon>Eukaryota</taxon>
        <taxon>Apusozoa</taxon>
        <taxon>Apusomonadida</taxon>
        <taxon>Apusomonadidae</taxon>
        <taxon>Thecamonas</taxon>
    </lineage>
</organism>
<feature type="transmembrane region" description="Helical" evidence="9">
    <location>
        <begin position="152"/>
        <end position="170"/>
    </location>
</feature>
<evidence type="ECO:0000256" key="1">
    <source>
        <dbReference type="ARBA" id="ARBA00004653"/>
    </source>
</evidence>
<dbReference type="GeneID" id="25564958"/>
<comment type="function">
    <text evidence="8">Involved in the maintenance of the Golgi structure.</text>
</comment>
<dbReference type="RefSeq" id="XP_013757657.1">
    <property type="nucleotide sequence ID" value="XM_013902203.1"/>
</dbReference>
<keyword evidence="6 9" id="KW-0472">Membrane</keyword>
<evidence type="ECO:0000256" key="7">
    <source>
        <dbReference type="ARBA" id="ARBA00024188"/>
    </source>
</evidence>
<feature type="domain" description="Yip1" evidence="10">
    <location>
        <begin position="118"/>
        <end position="257"/>
    </location>
</feature>
<sequence>MLAAGEEGGQGSKGKGGAELELDFLDDDEAGGLEGGLGMQGGQRAGEAAGGRQNEAAVAVGGMMSAPTQFLTDRGYGWLLEVDESAEAEGEGLSLLEELDIDVWDIAYKIRCVVLPFRFDKSIILTQTDFWGPFFVVLAYALLSLWGNMAVLSWILTIWAVGSGLIFLIARSLGGNVSYGQVLGVVGYSLIPLIVMVAAEPLLHAAGGESAFVLGRAFAVVWAAYSAGSLLVTEELMRRRFLVMYPIFLLYVYFVSLHSGA</sequence>
<feature type="transmembrane region" description="Helical" evidence="9">
    <location>
        <begin position="211"/>
        <end position="232"/>
    </location>
</feature>
<dbReference type="PANTHER" id="PTHR21236:SF7">
    <property type="entry name" value="PROTEIN YIPF4"/>
    <property type="match status" value="1"/>
</dbReference>
<evidence type="ECO:0000256" key="2">
    <source>
        <dbReference type="ARBA" id="ARBA00010596"/>
    </source>
</evidence>
<evidence type="ECO:0000313" key="12">
    <source>
        <dbReference type="Proteomes" id="UP000054408"/>
    </source>
</evidence>
<dbReference type="OMA" id="SWIITMW"/>
<dbReference type="GO" id="GO:0048280">
    <property type="term" value="P:vesicle fusion with Golgi apparatus"/>
    <property type="evidence" value="ECO:0007669"/>
    <property type="project" value="TreeGrafter"/>
</dbReference>
<dbReference type="GO" id="GO:0005802">
    <property type="term" value="C:trans-Golgi network"/>
    <property type="evidence" value="ECO:0007669"/>
    <property type="project" value="TreeGrafter"/>
</dbReference>
<feature type="transmembrane region" description="Helical" evidence="9">
    <location>
        <begin position="182"/>
        <end position="199"/>
    </location>
</feature>
<gene>
    <name evidence="11" type="ORF">AMSG_05577</name>
</gene>
<dbReference type="PANTHER" id="PTHR21236">
    <property type="entry name" value="GOLGI MEMBRANE PROTEIN YIP1"/>
    <property type="match status" value="1"/>
</dbReference>
<evidence type="ECO:0000256" key="4">
    <source>
        <dbReference type="ARBA" id="ARBA00022989"/>
    </source>
</evidence>
<dbReference type="GO" id="GO:0000139">
    <property type="term" value="C:Golgi membrane"/>
    <property type="evidence" value="ECO:0007669"/>
    <property type="project" value="UniProtKB-SubCell"/>
</dbReference>
<dbReference type="AlphaFoldDB" id="A0A0L0DBS6"/>
<keyword evidence="4 9" id="KW-1133">Transmembrane helix</keyword>
<accession>A0A0L0DBS6</accession>
<protein>
    <recommendedName>
        <fullName evidence="9">Protein YIPF</fullName>
    </recommendedName>
</protein>
<comment type="similarity">
    <text evidence="2 9">Belongs to the YIP1 family.</text>
</comment>
<evidence type="ECO:0000256" key="5">
    <source>
        <dbReference type="ARBA" id="ARBA00023034"/>
    </source>
</evidence>
<evidence type="ECO:0000256" key="8">
    <source>
        <dbReference type="ARBA" id="ARBA00037720"/>
    </source>
</evidence>
<evidence type="ECO:0000313" key="11">
    <source>
        <dbReference type="EMBL" id="KNC49546.1"/>
    </source>
</evidence>
<proteinExistence type="inferred from homology"/>
<reference evidence="11 12" key="1">
    <citation type="submission" date="2010-05" db="EMBL/GenBank/DDBJ databases">
        <title>The Genome Sequence of Thecamonas trahens ATCC 50062.</title>
        <authorList>
            <consortium name="The Broad Institute Genome Sequencing Platform"/>
            <person name="Russ C."/>
            <person name="Cuomo C."/>
            <person name="Shea T."/>
            <person name="Young S.K."/>
            <person name="Zeng Q."/>
            <person name="Koehrsen M."/>
            <person name="Haas B."/>
            <person name="Borodovsky M."/>
            <person name="Guigo R."/>
            <person name="Alvarado L."/>
            <person name="Berlin A."/>
            <person name="Bochicchio J."/>
            <person name="Borenstein D."/>
            <person name="Chapman S."/>
            <person name="Chen Z."/>
            <person name="Freedman E."/>
            <person name="Gellesch M."/>
            <person name="Goldberg J."/>
            <person name="Griggs A."/>
            <person name="Gujja S."/>
            <person name="Heilman E."/>
            <person name="Heiman D."/>
            <person name="Hepburn T."/>
            <person name="Howarth C."/>
            <person name="Jen D."/>
            <person name="Larson L."/>
            <person name="Mehta T."/>
            <person name="Park D."/>
            <person name="Pearson M."/>
            <person name="Roberts A."/>
            <person name="Saif S."/>
            <person name="Shenoy N."/>
            <person name="Sisk P."/>
            <person name="Stolte C."/>
            <person name="Sykes S."/>
            <person name="Thomson T."/>
            <person name="Walk T."/>
            <person name="White J."/>
            <person name="Yandava C."/>
            <person name="Burger G."/>
            <person name="Gray M.W."/>
            <person name="Holland P.W.H."/>
            <person name="King N."/>
            <person name="Lang F.B.F."/>
            <person name="Roger A.J."/>
            <person name="Ruiz-Trillo I."/>
            <person name="Lander E."/>
            <person name="Nusbaum C."/>
        </authorList>
    </citation>
    <scope>NUCLEOTIDE SEQUENCE [LARGE SCALE GENOMIC DNA]</scope>
    <source>
        <strain evidence="11 12">ATCC 50062</strain>
    </source>
</reference>
<evidence type="ECO:0000256" key="9">
    <source>
        <dbReference type="RuleBase" id="RU361264"/>
    </source>
</evidence>
<dbReference type="Pfam" id="PF04893">
    <property type="entry name" value="Yip1"/>
    <property type="match status" value="1"/>
</dbReference>
<feature type="transmembrane region" description="Helical" evidence="9">
    <location>
        <begin position="241"/>
        <end position="259"/>
    </location>
</feature>
<dbReference type="OrthoDB" id="411251at2759"/>
<dbReference type="InterPro" id="IPR045231">
    <property type="entry name" value="Yip1/4-like"/>
</dbReference>
<feature type="transmembrane region" description="Helical" evidence="9">
    <location>
        <begin position="128"/>
        <end position="146"/>
    </location>
</feature>
<dbReference type="InterPro" id="IPR006977">
    <property type="entry name" value="Yip1_dom"/>
</dbReference>
<evidence type="ECO:0000256" key="3">
    <source>
        <dbReference type="ARBA" id="ARBA00022692"/>
    </source>
</evidence>
<keyword evidence="5" id="KW-0333">Golgi apparatus</keyword>
<keyword evidence="3 9" id="KW-0812">Transmembrane</keyword>